<comment type="catalytic activity">
    <reaction evidence="33">
        <text>GTP + H2O = GDP + phosphate + H(+)</text>
        <dbReference type="Rhea" id="RHEA:19669"/>
        <dbReference type="ChEBI" id="CHEBI:15377"/>
        <dbReference type="ChEBI" id="CHEBI:15378"/>
        <dbReference type="ChEBI" id="CHEBI:37565"/>
        <dbReference type="ChEBI" id="CHEBI:43474"/>
        <dbReference type="ChEBI" id="CHEBI:58189"/>
        <dbReference type="EC" id="3.6.5.5"/>
    </reaction>
    <physiologicalReaction direction="left-to-right" evidence="33">
        <dbReference type="Rhea" id="RHEA:19670"/>
    </physiologicalReaction>
</comment>
<dbReference type="SMART" id="SM00302">
    <property type="entry name" value="GED"/>
    <property type="match status" value="1"/>
</dbReference>
<organism evidence="41 42">
    <name type="scientific">Sander lucioperca</name>
    <name type="common">Pike-perch</name>
    <name type="synonym">Perca lucioperca</name>
    <dbReference type="NCBI Taxonomy" id="283035"/>
    <lineage>
        <taxon>Eukaryota</taxon>
        <taxon>Metazoa</taxon>
        <taxon>Chordata</taxon>
        <taxon>Craniata</taxon>
        <taxon>Vertebrata</taxon>
        <taxon>Euteleostomi</taxon>
        <taxon>Actinopterygii</taxon>
        <taxon>Neopterygii</taxon>
        <taxon>Teleostei</taxon>
        <taxon>Neoteleostei</taxon>
        <taxon>Acanthomorphata</taxon>
        <taxon>Eupercaria</taxon>
        <taxon>Perciformes</taxon>
        <taxon>Percoidei</taxon>
        <taxon>Percidae</taxon>
        <taxon>Luciopercinae</taxon>
        <taxon>Sander</taxon>
    </lineage>
</organism>
<keyword evidence="14" id="KW-0493">Microtubule</keyword>
<evidence type="ECO:0000256" key="12">
    <source>
        <dbReference type="ARBA" id="ARBA00022583"/>
    </source>
</evidence>
<dbReference type="GO" id="GO:0043005">
    <property type="term" value="C:neuron projection"/>
    <property type="evidence" value="ECO:0007669"/>
    <property type="project" value="UniProtKB-KW"/>
</dbReference>
<evidence type="ECO:0000256" key="26">
    <source>
        <dbReference type="ARBA" id="ARBA00023212"/>
    </source>
</evidence>
<comment type="similarity">
    <text evidence="36">Belongs to the TRAFAC class dynamin-like GTPase superfamily. Dynamin/Fzo/YdjA family.</text>
</comment>
<feature type="region of interest" description="Disordered" evidence="37">
    <location>
        <begin position="739"/>
        <end position="863"/>
    </location>
</feature>
<dbReference type="PROSITE" id="PS51718">
    <property type="entry name" value="G_DYNAMIN_2"/>
    <property type="match status" value="1"/>
</dbReference>
<dbReference type="InterPro" id="IPR001849">
    <property type="entry name" value="PH_domain"/>
</dbReference>
<evidence type="ECO:0000256" key="27">
    <source>
        <dbReference type="ARBA" id="ARBA00023273"/>
    </source>
</evidence>
<proteinExistence type="inferred from homology"/>
<evidence type="ECO:0000256" key="18">
    <source>
        <dbReference type="ARBA" id="ARBA00022907"/>
    </source>
</evidence>
<dbReference type="InterPro" id="IPR027417">
    <property type="entry name" value="P-loop_NTPase"/>
</dbReference>
<keyword evidence="17" id="KW-0378">Hydrolase</keyword>
<dbReference type="AlphaFoldDB" id="A0A8C9YFY4"/>
<dbReference type="GO" id="GO:0098793">
    <property type="term" value="C:presynapse"/>
    <property type="evidence" value="ECO:0007669"/>
    <property type="project" value="GOC"/>
</dbReference>
<dbReference type="GO" id="GO:0003924">
    <property type="term" value="F:GTPase activity"/>
    <property type="evidence" value="ECO:0007669"/>
    <property type="project" value="InterPro"/>
</dbReference>
<dbReference type="Proteomes" id="UP000694568">
    <property type="component" value="Unplaced"/>
</dbReference>
<dbReference type="GO" id="GO:0016185">
    <property type="term" value="P:synaptic vesicle budding from presynaptic endocytic zone membrane"/>
    <property type="evidence" value="ECO:0007669"/>
    <property type="project" value="TreeGrafter"/>
</dbReference>
<evidence type="ECO:0000256" key="4">
    <source>
        <dbReference type="ARBA" id="ARBA00004188"/>
    </source>
</evidence>
<dbReference type="InterPro" id="IPR001401">
    <property type="entry name" value="Dynamin_GTPase"/>
</dbReference>
<keyword evidence="22 36" id="KW-0342">GTP-binding</keyword>
<evidence type="ECO:0000313" key="41">
    <source>
        <dbReference type="Ensembl" id="ENSSLUP00000022114.1"/>
    </source>
</evidence>
<keyword evidence="16" id="KW-0967">Endosome</keyword>
<evidence type="ECO:0000256" key="17">
    <source>
        <dbReference type="ARBA" id="ARBA00022801"/>
    </source>
</evidence>
<evidence type="ECO:0000256" key="19">
    <source>
        <dbReference type="ARBA" id="ARBA00022949"/>
    </source>
</evidence>
<dbReference type="SUPFAM" id="SSF50729">
    <property type="entry name" value="PH domain-like"/>
    <property type="match status" value="1"/>
</dbReference>
<evidence type="ECO:0000256" key="37">
    <source>
        <dbReference type="SAM" id="MobiDB-lite"/>
    </source>
</evidence>
<reference evidence="41" key="1">
    <citation type="submission" date="2025-08" db="UniProtKB">
        <authorList>
            <consortium name="Ensembl"/>
        </authorList>
    </citation>
    <scope>IDENTIFICATION</scope>
</reference>
<dbReference type="GO" id="GO:0005874">
    <property type="term" value="C:microtubule"/>
    <property type="evidence" value="ECO:0007669"/>
    <property type="project" value="UniProtKB-KW"/>
</dbReference>
<evidence type="ECO:0000256" key="14">
    <source>
        <dbReference type="ARBA" id="ARBA00022701"/>
    </source>
</evidence>
<dbReference type="PRINTS" id="PR00195">
    <property type="entry name" value="DYNAMIN"/>
</dbReference>
<protein>
    <recommendedName>
        <fullName evidence="35">Dynamin-2</fullName>
        <ecNumber evidence="8">3.6.5.5</ecNumber>
    </recommendedName>
    <alternativeName>
        <fullName evidence="9">Interferon-induced GTP-binding protein Mx</fullName>
    </alternativeName>
    <alternativeName>
        <fullName evidence="29">Interferon-inducible Mx protein</fullName>
    </alternativeName>
</protein>
<evidence type="ECO:0000256" key="24">
    <source>
        <dbReference type="ARBA" id="ARBA00023175"/>
    </source>
</evidence>
<keyword evidence="23" id="KW-0472">Membrane</keyword>
<evidence type="ECO:0000256" key="28">
    <source>
        <dbReference type="ARBA" id="ARBA00023329"/>
    </source>
</evidence>
<evidence type="ECO:0000259" key="38">
    <source>
        <dbReference type="PROSITE" id="PS50003"/>
    </source>
</evidence>
<evidence type="ECO:0000256" key="15">
    <source>
        <dbReference type="ARBA" id="ARBA00022741"/>
    </source>
</evidence>
<keyword evidence="42" id="KW-1185">Reference proteome</keyword>
<dbReference type="FunFam" id="2.30.29.30:FF:000010">
    <property type="entry name" value="dynamin-1 isoform X2"/>
    <property type="match status" value="1"/>
</dbReference>
<keyword evidence="11" id="KW-0597">Phosphoprotein</keyword>
<dbReference type="Gene3D" id="1.20.120.1240">
    <property type="entry name" value="Dynamin, middle domain"/>
    <property type="match status" value="2"/>
</dbReference>
<dbReference type="GeneTree" id="ENSGT00940000155764"/>
<keyword evidence="10" id="KW-0963">Cytoplasm</keyword>
<dbReference type="InterPro" id="IPR020850">
    <property type="entry name" value="GED_dom"/>
</dbReference>
<evidence type="ECO:0000256" key="20">
    <source>
        <dbReference type="ARBA" id="ARBA00022990"/>
    </source>
</evidence>
<evidence type="ECO:0000256" key="36">
    <source>
        <dbReference type="RuleBase" id="RU003932"/>
    </source>
</evidence>
<sequence length="863" mass="96649">MGNRGMEDLIPLINKLQDAFSSIGQSCNLDLPQIAVVGGQSAGKSSVLENFVGRDFLPRGSGIVTRRPLILQLVNSKVEYAEFLHCKGRKFVDFDEVRLEIEAETERITGSNKGISAIPINLRVYSPNVLNLTLIDLPGMTKVAVGDQPQDIEHQIRDMLMQFITKESCLILAVTPANTDLANSDALKISKEVDPQGLRTIGVITKLDLMDEGTDARDILENKLLPLRRGYIGVVNRSQKDIDGKKDIRAALAAERKFFLSHPGYRHIAERMGTPHLQKTLNQQLTNHIRDTLPGLRSKLQSQLLSLEKEVEEYKNFRPDDPTRKTKALLQMVQQFGVDFEKCIEGSGDQVDTSNLSGGAKINRIFHERFPFELVKMEFDEKELRKEISYAIKNIHGVRTGLFTPDLAFEAIVKKQIIKLKEPCLKCIDLVIQELINTVRQCTNKLGSYPRLREETERIVTTYVRERDSKTKDQVLLLIDIELSYINTNHEDFIGFANAQQRTTANATKKRVMPNQVIRRGWLTINISIMKGGSKDYWFVLTAESLSWYKDEEEKEKKYMLPLDNLKLRDVEKGFMSSKHVFAIFNTEQRNVYKDLRQIELACDTQEDVDSWKASFLRAGVYPEKDQPENEDAMSTSDTVSMDPQLERQVETIRNLVDSYIGIVNKSIRDLMPKTIMHLMINSAKDFIHSELLAYLYSAGDQGSLMEESAEQAQRRDEMLRMYHALKEALVLIGDISTTTISTPVPPPVDDTWIPKDPSPPPASRPASATAPPPSRPPAVRGPTPGPPPPLNPSPAFGAPPVPSRPPGQTAYAGDPNSGVVPLVPSRPARVPPALPPGIPSRRPPAAPNRPTVIRPSEPSLLD</sequence>
<dbReference type="Pfam" id="PF02212">
    <property type="entry name" value="GED"/>
    <property type="match status" value="1"/>
</dbReference>
<dbReference type="FunFam" id="1.20.120.1240:FF:000019">
    <property type="entry name" value="Dynamin 2"/>
    <property type="match status" value="1"/>
</dbReference>
<evidence type="ECO:0000256" key="30">
    <source>
        <dbReference type="ARBA" id="ARBA00034102"/>
    </source>
</evidence>
<dbReference type="FunFam" id="1.20.120.1240:FF:000014">
    <property type="entry name" value="Dynamin 2b"/>
    <property type="match status" value="1"/>
</dbReference>
<evidence type="ECO:0000256" key="7">
    <source>
        <dbReference type="ARBA" id="ARBA00004600"/>
    </source>
</evidence>
<keyword evidence="12" id="KW-0254">Endocytosis</keyword>
<dbReference type="InterPro" id="IPR000375">
    <property type="entry name" value="Dynamin_stalk"/>
</dbReference>
<dbReference type="InterPro" id="IPR003130">
    <property type="entry name" value="GED"/>
</dbReference>
<evidence type="ECO:0000256" key="31">
    <source>
        <dbReference type="ARBA" id="ARBA00034105"/>
    </source>
</evidence>
<feature type="domain" description="GED" evidence="39">
    <location>
        <begin position="650"/>
        <end position="741"/>
    </location>
</feature>
<evidence type="ECO:0000256" key="25">
    <source>
        <dbReference type="ARBA" id="ARBA00023176"/>
    </source>
</evidence>
<evidence type="ECO:0000256" key="6">
    <source>
        <dbReference type="ARBA" id="ARBA00004231"/>
    </source>
</evidence>
<dbReference type="EC" id="3.6.5.5" evidence="8"/>
<evidence type="ECO:0000256" key="2">
    <source>
        <dbReference type="ARBA" id="ARBA00004132"/>
    </source>
</evidence>
<dbReference type="GO" id="GO:0005905">
    <property type="term" value="C:clathrin-coated pit"/>
    <property type="evidence" value="ECO:0007669"/>
    <property type="project" value="UniProtKB-SubCell"/>
</dbReference>
<comment type="subcellular location">
    <subcellularLocation>
        <location evidence="6">Cell projection</location>
        <location evidence="6">Phagocytic cup</location>
    </subcellularLocation>
    <subcellularLocation>
        <location evidence="4">Cell projection</location>
        <location evidence="4">Podosome</location>
    </subcellularLocation>
    <subcellularLocation>
        <location evidence="34">Cell projection</location>
        <location evidence="34">Uropodium</location>
    </subcellularLocation>
    <subcellularLocation>
        <location evidence="1">Cytoplasm</location>
        <location evidence="1">Cytoskeleton</location>
        <location evidence="1">Microtubule organizing center</location>
        <location evidence="1">Centrosome</location>
        <location evidence="1">Centriole</location>
    </subcellularLocation>
    <subcellularLocation>
        <location evidence="2">Cytoplasmic vesicle</location>
        <location evidence="2">Clathrin-coated vesicle</location>
    </subcellularLocation>
    <subcellularLocation>
        <location evidence="32">Cytoplasmic vesicle</location>
        <location evidence="32">Phagosome membrane</location>
        <topology evidence="32">Peripheral membrane protein</topology>
    </subcellularLocation>
    <subcellularLocation>
        <location evidence="7">Membrane</location>
        <location evidence="7">Clathrin-coated pit</location>
    </subcellularLocation>
    <subcellularLocation>
        <location evidence="5">Midbody</location>
    </subcellularLocation>
    <subcellularLocation>
        <location evidence="31">Postsynaptic density</location>
    </subcellularLocation>
    <subcellularLocation>
        <location evidence="3">Recycling endosome</location>
    </subcellularLocation>
    <subcellularLocation>
        <location evidence="30">Synapse</location>
        <location evidence="30">Synaptosome</location>
    </subcellularLocation>
</comment>
<dbReference type="GO" id="GO:0005814">
    <property type="term" value="C:centriole"/>
    <property type="evidence" value="ECO:0007669"/>
    <property type="project" value="UniProtKB-SubCell"/>
</dbReference>
<dbReference type="GO" id="GO:0005525">
    <property type="term" value="F:GTP binding"/>
    <property type="evidence" value="ECO:0007669"/>
    <property type="project" value="UniProtKB-KW"/>
</dbReference>
<dbReference type="GO" id="GO:0006909">
    <property type="term" value="P:phagocytosis"/>
    <property type="evidence" value="ECO:0007669"/>
    <property type="project" value="UniProtKB-KW"/>
</dbReference>
<dbReference type="CDD" id="cd08771">
    <property type="entry name" value="DLP_1"/>
    <property type="match status" value="1"/>
</dbReference>
<dbReference type="CDD" id="cd01256">
    <property type="entry name" value="PH_dynamin"/>
    <property type="match status" value="1"/>
</dbReference>
<dbReference type="Gene3D" id="3.40.50.300">
    <property type="entry name" value="P-loop containing nucleotide triphosphate hydrolases"/>
    <property type="match status" value="1"/>
</dbReference>
<dbReference type="RefSeq" id="XP_031145042.1">
    <property type="nucleotide sequence ID" value="XM_031289182.2"/>
</dbReference>
<keyword evidence="26" id="KW-0206">Cytoskeleton</keyword>
<evidence type="ECO:0000256" key="23">
    <source>
        <dbReference type="ARBA" id="ARBA00023136"/>
    </source>
</evidence>
<evidence type="ECO:0000256" key="32">
    <source>
        <dbReference type="ARBA" id="ARBA00046301"/>
    </source>
</evidence>
<dbReference type="PROSITE" id="PS50003">
    <property type="entry name" value="PH_DOMAIN"/>
    <property type="match status" value="1"/>
</dbReference>
<evidence type="ECO:0000256" key="21">
    <source>
        <dbReference type="ARBA" id="ARBA00023018"/>
    </source>
</evidence>
<dbReference type="GO" id="GO:0055037">
    <property type="term" value="C:recycling endosome"/>
    <property type="evidence" value="ECO:0007669"/>
    <property type="project" value="UniProtKB-SubCell"/>
</dbReference>
<evidence type="ECO:0000256" key="29">
    <source>
        <dbReference type="ARBA" id="ARBA00031810"/>
    </source>
</evidence>
<evidence type="ECO:0000256" key="8">
    <source>
        <dbReference type="ARBA" id="ARBA00011980"/>
    </source>
</evidence>
<feature type="compositionally biased region" description="Pro residues" evidence="37">
    <location>
        <begin position="784"/>
        <end position="806"/>
    </location>
</feature>
<evidence type="ECO:0000256" key="5">
    <source>
        <dbReference type="ARBA" id="ARBA00004214"/>
    </source>
</evidence>
<dbReference type="PROSITE" id="PS00410">
    <property type="entry name" value="G_DYNAMIN_1"/>
    <property type="match status" value="1"/>
</dbReference>
<evidence type="ECO:0000256" key="34">
    <source>
        <dbReference type="ARBA" id="ARBA00060447"/>
    </source>
</evidence>
<dbReference type="GeneID" id="116042795"/>
<gene>
    <name evidence="41" type="primary">dnm2b</name>
</gene>
<dbReference type="GO" id="GO:0014069">
    <property type="term" value="C:postsynaptic density"/>
    <property type="evidence" value="ECO:0007669"/>
    <property type="project" value="UniProtKB-SubCell"/>
</dbReference>
<evidence type="ECO:0000256" key="13">
    <source>
        <dbReference type="ARBA" id="ARBA00022599"/>
    </source>
</evidence>
<dbReference type="Pfam" id="PF00169">
    <property type="entry name" value="PH"/>
    <property type="match status" value="1"/>
</dbReference>
<dbReference type="InterPro" id="IPR030381">
    <property type="entry name" value="G_DYNAMIN_dom"/>
</dbReference>
<evidence type="ECO:0000256" key="3">
    <source>
        <dbReference type="ARBA" id="ARBA00004172"/>
    </source>
</evidence>
<feature type="compositionally biased region" description="Pro residues" evidence="37">
    <location>
        <begin position="830"/>
        <end position="848"/>
    </location>
</feature>
<dbReference type="SUPFAM" id="SSF52540">
    <property type="entry name" value="P-loop containing nucleoside triphosphate hydrolases"/>
    <property type="match status" value="1"/>
</dbReference>
<dbReference type="FunFam" id="3.40.50.300:FF:000045">
    <property type="entry name" value="dynamin-1 isoform X2"/>
    <property type="match status" value="1"/>
</dbReference>
<feature type="domain" description="PH" evidence="38">
    <location>
        <begin position="516"/>
        <end position="621"/>
    </location>
</feature>
<evidence type="ECO:0000256" key="22">
    <source>
        <dbReference type="ARBA" id="ARBA00023134"/>
    </source>
</evidence>
<evidence type="ECO:0000256" key="10">
    <source>
        <dbReference type="ARBA" id="ARBA00022490"/>
    </source>
</evidence>
<keyword evidence="25" id="KW-0168">Coated pit</keyword>
<dbReference type="SMART" id="SM00053">
    <property type="entry name" value="DYNc"/>
    <property type="match status" value="1"/>
</dbReference>
<dbReference type="GO" id="GO:0031623">
    <property type="term" value="P:receptor internalization"/>
    <property type="evidence" value="ECO:0007669"/>
    <property type="project" value="TreeGrafter"/>
</dbReference>
<evidence type="ECO:0000256" key="35">
    <source>
        <dbReference type="ARBA" id="ARBA00073712"/>
    </source>
</evidence>
<dbReference type="Pfam" id="PF00350">
    <property type="entry name" value="Dynamin_N"/>
    <property type="match status" value="1"/>
</dbReference>
<name>A0A8C9YFY4_SANLU</name>
<keyword evidence="15 36" id="KW-0547">Nucleotide-binding</keyword>
<evidence type="ECO:0000256" key="9">
    <source>
        <dbReference type="ARBA" id="ARBA00015210"/>
    </source>
</evidence>
<dbReference type="GO" id="GO:0001931">
    <property type="term" value="C:uropod"/>
    <property type="evidence" value="ECO:0007669"/>
    <property type="project" value="UniProtKB-SubCell"/>
</dbReference>
<dbReference type="PANTHER" id="PTHR11566">
    <property type="entry name" value="DYNAMIN"/>
    <property type="match status" value="1"/>
</dbReference>
<dbReference type="Pfam" id="PF01031">
    <property type="entry name" value="Dynamin_M"/>
    <property type="match status" value="1"/>
</dbReference>
<reference evidence="41" key="2">
    <citation type="submission" date="2025-09" db="UniProtKB">
        <authorList>
            <consortium name="Ensembl"/>
        </authorList>
    </citation>
    <scope>IDENTIFICATION</scope>
</reference>
<keyword evidence="28" id="KW-0968">Cytoplasmic vesicle</keyword>
<keyword evidence="21" id="KW-0770">Synapse</keyword>
<evidence type="ECO:0000256" key="33">
    <source>
        <dbReference type="ARBA" id="ARBA00050873"/>
    </source>
</evidence>
<evidence type="ECO:0000259" key="39">
    <source>
        <dbReference type="PROSITE" id="PS51388"/>
    </source>
</evidence>
<dbReference type="InterPro" id="IPR019762">
    <property type="entry name" value="Dynamin_GTPase_CS"/>
</dbReference>
<keyword evidence="13" id="KW-0771">Synaptosome</keyword>
<dbReference type="InterPro" id="IPR022812">
    <property type="entry name" value="Dynamin"/>
</dbReference>
<evidence type="ECO:0000256" key="1">
    <source>
        <dbReference type="ARBA" id="ARBA00004114"/>
    </source>
</evidence>
<dbReference type="GO" id="GO:0030496">
    <property type="term" value="C:midbody"/>
    <property type="evidence" value="ECO:0007669"/>
    <property type="project" value="UniProtKB-SubCell"/>
</dbReference>
<keyword evidence="24" id="KW-0505">Motor protein</keyword>
<evidence type="ECO:0000313" key="42">
    <source>
        <dbReference type="Proteomes" id="UP000694568"/>
    </source>
</evidence>
<keyword evidence="27" id="KW-0966">Cell projection</keyword>
<dbReference type="GO" id="GO:0001891">
    <property type="term" value="C:phagocytic cup"/>
    <property type="evidence" value="ECO:0007669"/>
    <property type="project" value="UniProtKB-SubCell"/>
</dbReference>
<keyword evidence="20" id="KW-0007">Acetylation</keyword>
<dbReference type="GO" id="GO:0030670">
    <property type="term" value="C:phagocytic vesicle membrane"/>
    <property type="evidence" value="ECO:0007669"/>
    <property type="project" value="UniProtKB-SubCell"/>
</dbReference>
<dbReference type="SMART" id="SM00233">
    <property type="entry name" value="PH"/>
    <property type="match status" value="1"/>
</dbReference>
<dbReference type="PROSITE" id="PS51388">
    <property type="entry name" value="GED"/>
    <property type="match status" value="1"/>
</dbReference>
<feature type="domain" description="Dynamin-type G" evidence="40">
    <location>
        <begin position="28"/>
        <end position="294"/>
    </location>
</feature>
<keyword evidence="18" id="KW-0581">Phagocytosis</keyword>
<evidence type="ECO:0000259" key="40">
    <source>
        <dbReference type="PROSITE" id="PS51718"/>
    </source>
</evidence>
<dbReference type="GO" id="GO:0008017">
    <property type="term" value="F:microtubule binding"/>
    <property type="evidence" value="ECO:0007669"/>
    <property type="project" value="TreeGrafter"/>
</dbReference>
<dbReference type="GO" id="GO:0030136">
    <property type="term" value="C:clathrin-coated vesicle"/>
    <property type="evidence" value="ECO:0007669"/>
    <property type="project" value="UniProtKB-SubCell"/>
</dbReference>
<evidence type="ECO:0000256" key="16">
    <source>
        <dbReference type="ARBA" id="ARBA00022753"/>
    </source>
</evidence>
<keyword evidence="19" id="KW-0965">Cell junction</keyword>
<dbReference type="Ensembl" id="ENSSLUT00000022849.1">
    <property type="protein sequence ID" value="ENSSLUP00000022114.1"/>
    <property type="gene ID" value="ENSSLUG00000006608.1"/>
</dbReference>
<accession>A0A8C9YFY4</accession>
<dbReference type="InterPro" id="IPR045063">
    <property type="entry name" value="Dynamin_N"/>
</dbReference>
<evidence type="ECO:0000256" key="11">
    <source>
        <dbReference type="ARBA" id="ARBA00022553"/>
    </source>
</evidence>
<dbReference type="PANTHER" id="PTHR11566:SF23">
    <property type="entry name" value="DYNAMIN-2"/>
    <property type="match status" value="1"/>
</dbReference>
<dbReference type="GO" id="GO:0002102">
    <property type="term" value="C:podosome"/>
    <property type="evidence" value="ECO:0007669"/>
    <property type="project" value="UniProtKB-SubCell"/>
</dbReference>